<evidence type="ECO:0000259" key="8">
    <source>
        <dbReference type="PROSITE" id="PS50110"/>
    </source>
</evidence>
<dbReference type="PANTHER" id="PTHR42872">
    <property type="entry name" value="PROTEIN-GLUTAMATE METHYLESTERASE/PROTEIN-GLUTAMINE GLUTAMINASE"/>
    <property type="match status" value="1"/>
</dbReference>
<comment type="similarity">
    <text evidence="5">Belongs to the CheD family.</text>
</comment>
<dbReference type="InterPro" id="IPR011324">
    <property type="entry name" value="Cytotoxic_necrot_fac-like_cat"/>
</dbReference>
<keyword evidence="7" id="KW-0597">Phosphoprotein</keyword>
<dbReference type="GO" id="GO:0006935">
    <property type="term" value="P:chemotaxis"/>
    <property type="evidence" value="ECO:0007669"/>
    <property type="project" value="UniProtKB-UniRule"/>
</dbReference>
<dbReference type="CDD" id="cd17541">
    <property type="entry name" value="REC_CheB-like"/>
    <property type="match status" value="1"/>
</dbReference>
<dbReference type="GO" id="GO:0000156">
    <property type="term" value="F:phosphorelay response regulator activity"/>
    <property type="evidence" value="ECO:0007669"/>
    <property type="project" value="InterPro"/>
</dbReference>
<proteinExistence type="inferred from homology"/>
<dbReference type="InterPro" id="IPR005659">
    <property type="entry name" value="Chemorcpt_Glu_NH3ase_CheD"/>
</dbReference>
<feature type="domain" description="CheB-type methylesterase" evidence="9">
    <location>
        <begin position="327"/>
        <end position="519"/>
    </location>
</feature>
<dbReference type="SMART" id="SM00448">
    <property type="entry name" value="REC"/>
    <property type="match status" value="1"/>
</dbReference>
<name>A0A162H134_BDEBC</name>
<dbReference type="Pfam" id="PF00072">
    <property type="entry name" value="Response_reg"/>
    <property type="match status" value="1"/>
</dbReference>
<organism evidence="10 11">
    <name type="scientific">Bdellovibrio bacteriovorus</name>
    <dbReference type="NCBI Taxonomy" id="959"/>
    <lineage>
        <taxon>Bacteria</taxon>
        <taxon>Pseudomonadati</taxon>
        <taxon>Bdellovibrionota</taxon>
        <taxon>Bdellovibrionia</taxon>
        <taxon>Bdellovibrionales</taxon>
        <taxon>Pseudobdellovibrionaceae</taxon>
        <taxon>Bdellovibrio</taxon>
    </lineage>
</organism>
<dbReference type="CDD" id="cd16352">
    <property type="entry name" value="CheD"/>
    <property type="match status" value="1"/>
</dbReference>
<dbReference type="SUPFAM" id="SSF52738">
    <property type="entry name" value="Methylesterase CheB, C-terminal domain"/>
    <property type="match status" value="1"/>
</dbReference>
<dbReference type="RefSeq" id="WP_063206302.1">
    <property type="nucleotide sequence ID" value="NZ_LUKD01000001.1"/>
</dbReference>
<evidence type="ECO:0000256" key="4">
    <source>
        <dbReference type="ARBA" id="ARBA00048267"/>
    </source>
</evidence>
<evidence type="ECO:0000256" key="1">
    <source>
        <dbReference type="ARBA" id="ARBA00022490"/>
    </source>
</evidence>
<evidence type="ECO:0000313" key="11">
    <source>
        <dbReference type="Proteomes" id="UP000075799"/>
    </source>
</evidence>
<evidence type="ECO:0000256" key="6">
    <source>
        <dbReference type="PROSITE-ProRule" id="PRU00050"/>
    </source>
</evidence>
<comment type="function">
    <text evidence="5">Probably deamidates glutamine residues to glutamate on methyl-accepting chemotaxis receptors (MCPs), playing an important role in chemotaxis.</text>
</comment>
<dbReference type="Gene3D" id="3.40.50.2300">
    <property type="match status" value="1"/>
</dbReference>
<dbReference type="SUPFAM" id="SSF64438">
    <property type="entry name" value="CNF1/YfiH-like putative cysteine hydrolases"/>
    <property type="match status" value="1"/>
</dbReference>
<dbReference type="Pfam" id="PF03975">
    <property type="entry name" value="CheD"/>
    <property type="match status" value="1"/>
</dbReference>
<dbReference type="EC" id="3.5.1.44" evidence="5"/>
<evidence type="ECO:0000256" key="3">
    <source>
        <dbReference type="ARBA" id="ARBA00022801"/>
    </source>
</evidence>
<comment type="catalytic activity">
    <reaction evidence="5">
        <text>L-glutaminyl-[protein] + H2O = L-glutamyl-[protein] + NH4(+)</text>
        <dbReference type="Rhea" id="RHEA:16441"/>
        <dbReference type="Rhea" id="RHEA-COMP:10207"/>
        <dbReference type="Rhea" id="RHEA-COMP:10208"/>
        <dbReference type="ChEBI" id="CHEBI:15377"/>
        <dbReference type="ChEBI" id="CHEBI:28938"/>
        <dbReference type="ChEBI" id="CHEBI:29973"/>
        <dbReference type="ChEBI" id="CHEBI:30011"/>
        <dbReference type="EC" id="3.5.1.44"/>
    </reaction>
</comment>
<evidence type="ECO:0000256" key="5">
    <source>
        <dbReference type="HAMAP-Rule" id="MF_01440"/>
    </source>
</evidence>
<keyword evidence="3 5" id="KW-0378">Hydrolase</keyword>
<dbReference type="Pfam" id="PF01339">
    <property type="entry name" value="CheB_methylest"/>
    <property type="match status" value="1"/>
</dbReference>
<dbReference type="InterPro" id="IPR011006">
    <property type="entry name" value="CheY-like_superfamily"/>
</dbReference>
<dbReference type="AlphaFoldDB" id="A0A162H134"/>
<dbReference type="InterPro" id="IPR000673">
    <property type="entry name" value="Sig_transdc_resp-reg_Me-estase"/>
</dbReference>
<keyword evidence="1" id="KW-0963">Cytoplasm</keyword>
<feature type="domain" description="Response regulatory" evidence="8">
    <location>
        <begin position="174"/>
        <end position="289"/>
    </location>
</feature>
<dbReference type="EMBL" id="LUKD01000001">
    <property type="protein sequence ID" value="KYG69410.1"/>
    <property type="molecule type" value="Genomic_DNA"/>
</dbReference>
<evidence type="ECO:0000259" key="9">
    <source>
        <dbReference type="PROSITE" id="PS50122"/>
    </source>
</evidence>
<dbReference type="PANTHER" id="PTHR42872:SF6">
    <property type="entry name" value="PROTEIN-GLUTAMATE METHYLESTERASE_PROTEIN-GLUTAMINE GLUTAMINASE"/>
    <property type="match status" value="1"/>
</dbReference>
<dbReference type="InterPro" id="IPR038592">
    <property type="entry name" value="CheD-like_sf"/>
</dbReference>
<dbReference type="HAMAP" id="MF_01440">
    <property type="entry name" value="CheD"/>
    <property type="match status" value="1"/>
</dbReference>
<evidence type="ECO:0000313" key="10">
    <source>
        <dbReference type="EMBL" id="KYG69410.1"/>
    </source>
</evidence>
<dbReference type="Proteomes" id="UP000075799">
    <property type="component" value="Unassembled WGS sequence"/>
</dbReference>
<dbReference type="PROSITE" id="PS50110">
    <property type="entry name" value="RESPONSE_REGULATORY"/>
    <property type="match status" value="1"/>
</dbReference>
<accession>A0A162H134</accession>
<sequence>MMNTHYLFPGKLAAFKEETVISTLLGSCVAVAIFDPTTKIGGLNHYLLPEGLPEESQNSRYGSYAIPQLIEECVRLGANRSRMQAKIYGGGNVISVSQLGDGIGKRNIEIAEQLMREFNIPIIERNVAGENARTIKMNTSTFEVIHNSPRDTGSVDKPVDVSGFRPLSIAKNVKVLVVDDSATVRTLFTNIFTKSGLEVVGSAADPYQAREMILSKKPDVITLDIEMPKMSGVMFLEKLMKHHPIPVVMVSSLASTGEAALKSLELGAVEFVHKPSQFDPAVLKDLAAMLVDKVRAAASVNVLKRLKETPPVVEIKTTAPVKMNVRKAAELKVVVLGGNAGSADAVEKFVKNLAADTPPVVVACSTVANFATAFISKLKQGSKVTPILAKDGEFLRMGHVYFIPAEHHGKIQTGGTGPVLNIAKGTPVSSQLPSANVLFQSAALSYSKGVYAVLLGGFGADGVDGLIEVQKKGGATVVQHPDEAQFPYGPQKAIELGVADEILKAEMLAHHLMQYRNQNLY</sequence>
<protein>
    <recommendedName>
        <fullName evidence="5">Probable chemoreceptor glutamine deamidase CheD</fullName>
        <ecNumber evidence="5">3.5.1.44</ecNumber>
    </recommendedName>
</protein>
<comment type="caution">
    <text evidence="6">Lacks conserved residue(s) required for the propagation of feature annotation.</text>
</comment>
<keyword evidence="2 5" id="KW-0145">Chemotaxis</keyword>
<dbReference type="GO" id="GO:0050568">
    <property type="term" value="F:protein-glutamine glutaminase activity"/>
    <property type="evidence" value="ECO:0007669"/>
    <property type="project" value="UniProtKB-UniRule"/>
</dbReference>
<dbReference type="InterPro" id="IPR001789">
    <property type="entry name" value="Sig_transdc_resp-reg_receiver"/>
</dbReference>
<dbReference type="InterPro" id="IPR035909">
    <property type="entry name" value="CheB_C"/>
</dbReference>
<evidence type="ECO:0000256" key="7">
    <source>
        <dbReference type="PROSITE-ProRule" id="PRU00169"/>
    </source>
</evidence>
<dbReference type="SUPFAM" id="SSF52172">
    <property type="entry name" value="CheY-like"/>
    <property type="match status" value="1"/>
</dbReference>
<comment type="caution">
    <text evidence="10">The sequence shown here is derived from an EMBL/GenBank/DDBJ whole genome shotgun (WGS) entry which is preliminary data.</text>
</comment>
<gene>
    <name evidence="5" type="primary">cheD</name>
    <name evidence="10" type="ORF">AZI87_09525</name>
</gene>
<dbReference type="PROSITE" id="PS50122">
    <property type="entry name" value="CHEB"/>
    <property type="match status" value="1"/>
</dbReference>
<dbReference type="GO" id="GO:0008984">
    <property type="term" value="F:protein-glutamate methylesterase activity"/>
    <property type="evidence" value="ECO:0007669"/>
    <property type="project" value="UniProtKB-EC"/>
</dbReference>
<evidence type="ECO:0000256" key="2">
    <source>
        <dbReference type="ARBA" id="ARBA00022500"/>
    </source>
</evidence>
<dbReference type="Gene3D" id="3.30.1330.200">
    <property type="match status" value="1"/>
</dbReference>
<dbReference type="Gene3D" id="3.40.50.180">
    <property type="entry name" value="Methylesterase CheB, C-terminal domain"/>
    <property type="match status" value="1"/>
</dbReference>
<dbReference type="OrthoDB" id="5291131at2"/>
<reference evidence="10 11" key="1">
    <citation type="submission" date="2016-03" db="EMBL/GenBank/DDBJ databases">
        <authorList>
            <person name="Ploux O."/>
        </authorList>
    </citation>
    <scope>NUCLEOTIDE SEQUENCE [LARGE SCALE GENOMIC DNA]</scope>
    <source>
        <strain evidence="10 11">EC13</strain>
    </source>
</reference>
<dbReference type="GO" id="GO:0005737">
    <property type="term" value="C:cytoplasm"/>
    <property type="evidence" value="ECO:0007669"/>
    <property type="project" value="InterPro"/>
</dbReference>
<comment type="catalytic activity">
    <reaction evidence="4">
        <text>[protein]-L-glutamate 5-O-methyl ester + H2O = L-glutamyl-[protein] + methanol + H(+)</text>
        <dbReference type="Rhea" id="RHEA:23236"/>
        <dbReference type="Rhea" id="RHEA-COMP:10208"/>
        <dbReference type="Rhea" id="RHEA-COMP:10311"/>
        <dbReference type="ChEBI" id="CHEBI:15377"/>
        <dbReference type="ChEBI" id="CHEBI:15378"/>
        <dbReference type="ChEBI" id="CHEBI:17790"/>
        <dbReference type="ChEBI" id="CHEBI:29973"/>
        <dbReference type="ChEBI" id="CHEBI:82795"/>
        <dbReference type="EC" id="3.1.1.61"/>
    </reaction>
</comment>
<feature type="modified residue" description="4-aspartylphosphate" evidence="7">
    <location>
        <position position="224"/>
    </location>
</feature>